<feature type="zinc finger region" description="C3H1-type" evidence="1">
    <location>
        <begin position="47"/>
        <end position="81"/>
    </location>
</feature>
<dbReference type="EMBL" id="MU151200">
    <property type="protein sequence ID" value="KAF9447422.1"/>
    <property type="molecule type" value="Genomic_DNA"/>
</dbReference>
<feature type="compositionally biased region" description="Polar residues" evidence="2">
    <location>
        <begin position="403"/>
        <end position="413"/>
    </location>
</feature>
<feature type="domain" description="C3H1-type" evidence="3">
    <location>
        <begin position="47"/>
        <end position="81"/>
    </location>
</feature>
<feature type="region of interest" description="Disordered" evidence="2">
    <location>
        <begin position="397"/>
        <end position="485"/>
    </location>
</feature>
<dbReference type="InterPro" id="IPR000571">
    <property type="entry name" value="Znf_CCCH"/>
</dbReference>
<proteinExistence type="predicted"/>
<keyword evidence="1" id="KW-0862">Zinc</keyword>
<feature type="compositionally biased region" description="Basic and acidic residues" evidence="2">
    <location>
        <begin position="108"/>
        <end position="153"/>
    </location>
</feature>
<evidence type="ECO:0000259" key="3">
    <source>
        <dbReference type="PROSITE" id="PS50103"/>
    </source>
</evidence>
<evidence type="ECO:0000313" key="4">
    <source>
        <dbReference type="EMBL" id="KAF9447422.1"/>
    </source>
</evidence>
<comment type="caution">
    <text evidence="4">The sequence shown here is derived from an EMBL/GenBank/DDBJ whole genome shotgun (WGS) entry which is preliminary data.</text>
</comment>
<evidence type="ECO:0000256" key="2">
    <source>
        <dbReference type="SAM" id="MobiDB-lite"/>
    </source>
</evidence>
<sequence>MIISLSDCCLRRIQRDTATDTVTSLTFSSCFLSPMAFSDRYQGYPFPRKTRRCRHFDDDGRVKREQCPYRSADCHFIHPHDPEWKDGARPQLKYRHRESLSRHGGGQEWEREREGMYPPERKQDKGWNDREGVKDRERGKVERERSKSRERGRVYAKYSSGREDSLASSRSEPNDTQQAGATAIPGTPRTPVVPTAPVALRKSQTPLASPRRSPASTSELSQHLRREFGKFGLIDPNVVANPPGTPSVTPSLIPPPPLPSKEPLRSPVLLGGWVSPATTKTTASESRFVASGLPSTSSLTGPHLPSATPASTSTAQPLSAVSFPPASTPNPVTQEKQLRAPIFIRSANLVKLRESSVSSTDISSSPAAPPANPLEAVAPRSSLTAAPPVAAATQVTTPVPANPINQTSNTDISVASILPPPPIPRLVDPSTMHEAQQQPPPPPPPQPQSLPPPPPLQPQSLPPPPPPPPIPSFEPDQSPIPEPTHEAKLELWNKRAKYVTLFA</sequence>
<accession>A0A9P5X9Y4</accession>
<gene>
    <name evidence="4" type="ORF">P691DRAFT_122503</name>
</gene>
<keyword evidence="1" id="KW-0479">Metal-binding</keyword>
<dbReference type="GO" id="GO:0008270">
    <property type="term" value="F:zinc ion binding"/>
    <property type="evidence" value="ECO:0007669"/>
    <property type="project" value="UniProtKB-KW"/>
</dbReference>
<keyword evidence="5" id="KW-1185">Reference proteome</keyword>
<evidence type="ECO:0000313" key="5">
    <source>
        <dbReference type="Proteomes" id="UP000807342"/>
    </source>
</evidence>
<dbReference type="PROSITE" id="PS50103">
    <property type="entry name" value="ZF_C3H1"/>
    <property type="match status" value="1"/>
</dbReference>
<name>A0A9P5X9Y4_9AGAR</name>
<feature type="compositionally biased region" description="Low complexity" evidence="2">
    <location>
        <begin position="185"/>
        <end position="198"/>
    </location>
</feature>
<dbReference type="AlphaFoldDB" id="A0A9P5X9Y4"/>
<feature type="region of interest" description="Disordered" evidence="2">
    <location>
        <begin position="280"/>
        <end position="319"/>
    </location>
</feature>
<feature type="compositionally biased region" description="Polar residues" evidence="2">
    <location>
        <begin position="166"/>
        <end position="180"/>
    </location>
</feature>
<organism evidence="4 5">
    <name type="scientific">Macrolepiota fuliginosa MF-IS2</name>
    <dbReference type="NCBI Taxonomy" id="1400762"/>
    <lineage>
        <taxon>Eukaryota</taxon>
        <taxon>Fungi</taxon>
        <taxon>Dikarya</taxon>
        <taxon>Basidiomycota</taxon>
        <taxon>Agaricomycotina</taxon>
        <taxon>Agaricomycetes</taxon>
        <taxon>Agaricomycetidae</taxon>
        <taxon>Agaricales</taxon>
        <taxon>Agaricineae</taxon>
        <taxon>Agaricaceae</taxon>
        <taxon>Macrolepiota</taxon>
    </lineage>
</organism>
<keyword evidence="1" id="KW-0863">Zinc-finger</keyword>
<reference evidence="4" key="1">
    <citation type="submission" date="2020-11" db="EMBL/GenBank/DDBJ databases">
        <authorList>
            <consortium name="DOE Joint Genome Institute"/>
            <person name="Ahrendt S."/>
            <person name="Riley R."/>
            <person name="Andreopoulos W."/>
            <person name="Labutti K."/>
            <person name="Pangilinan J."/>
            <person name="Ruiz-Duenas F.J."/>
            <person name="Barrasa J.M."/>
            <person name="Sanchez-Garcia M."/>
            <person name="Camarero S."/>
            <person name="Miyauchi S."/>
            <person name="Serrano A."/>
            <person name="Linde D."/>
            <person name="Babiker R."/>
            <person name="Drula E."/>
            <person name="Ayuso-Fernandez I."/>
            <person name="Pacheco R."/>
            <person name="Padilla G."/>
            <person name="Ferreira P."/>
            <person name="Barriuso J."/>
            <person name="Kellner H."/>
            <person name="Castanera R."/>
            <person name="Alfaro M."/>
            <person name="Ramirez L."/>
            <person name="Pisabarro A.G."/>
            <person name="Kuo A."/>
            <person name="Tritt A."/>
            <person name="Lipzen A."/>
            <person name="He G."/>
            <person name="Yan M."/>
            <person name="Ng V."/>
            <person name="Cullen D."/>
            <person name="Martin F."/>
            <person name="Rosso M.-N."/>
            <person name="Henrissat B."/>
            <person name="Hibbett D."/>
            <person name="Martinez A.T."/>
            <person name="Grigoriev I.V."/>
        </authorList>
    </citation>
    <scope>NUCLEOTIDE SEQUENCE</scope>
    <source>
        <strain evidence="4">MF-IS2</strain>
    </source>
</reference>
<protein>
    <recommendedName>
        <fullName evidence="3">C3H1-type domain-containing protein</fullName>
    </recommendedName>
</protein>
<feature type="region of interest" description="Disordered" evidence="2">
    <location>
        <begin position="96"/>
        <end position="265"/>
    </location>
</feature>
<dbReference type="Proteomes" id="UP000807342">
    <property type="component" value="Unassembled WGS sequence"/>
</dbReference>
<feature type="compositionally biased region" description="Polar residues" evidence="2">
    <location>
        <begin position="308"/>
        <end position="319"/>
    </location>
</feature>
<evidence type="ECO:0000256" key="1">
    <source>
        <dbReference type="PROSITE-ProRule" id="PRU00723"/>
    </source>
</evidence>
<feature type="compositionally biased region" description="Pro residues" evidence="2">
    <location>
        <begin position="438"/>
        <end position="482"/>
    </location>
</feature>